<name>A0A1M6M225_PARC5</name>
<keyword evidence="2" id="KW-1185">Reference proteome</keyword>
<reference evidence="1 2" key="1">
    <citation type="submission" date="2016-11" db="EMBL/GenBank/DDBJ databases">
        <authorList>
            <person name="Jaros S."/>
            <person name="Januszkiewicz K."/>
            <person name="Wedrychowicz H."/>
        </authorList>
    </citation>
    <scope>NUCLEOTIDE SEQUENCE [LARGE SCALE GENOMIC DNA]</scope>
    <source>
        <strain evidence="1 2">DSM 15212</strain>
    </source>
</reference>
<accession>A0A1M6M225</accession>
<gene>
    <name evidence="1" type="ORF">SAMN02745912_01040</name>
</gene>
<organism evidence="1 2">
    <name type="scientific">Paramaledivibacter caminithermalis (strain DSM 15212 / CIP 107654 / DViRD3)</name>
    <name type="common">Clostridium caminithermale</name>
    <dbReference type="NCBI Taxonomy" id="1121301"/>
    <lineage>
        <taxon>Bacteria</taxon>
        <taxon>Bacillati</taxon>
        <taxon>Bacillota</taxon>
        <taxon>Clostridia</taxon>
        <taxon>Peptostreptococcales</taxon>
        <taxon>Caminicellaceae</taxon>
        <taxon>Paramaledivibacter</taxon>
    </lineage>
</organism>
<dbReference type="Gene3D" id="3.90.1600.10">
    <property type="entry name" value="Palm domain of DNA polymerase"/>
    <property type="match status" value="1"/>
</dbReference>
<evidence type="ECO:0000313" key="2">
    <source>
        <dbReference type="Proteomes" id="UP000184465"/>
    </source>
</evidence>
<dbReference type="STRING" id="1121301.SAMN02745912_01040"/>
<dbReference type="Proteomes" id="UP000184465">
    <property type="component" value="Unassembled WGS sequence"/>
</dbReference>
<dbReference type="InterPro" id="IPR023211">
    <property type="entry name" value="DNA_pol_palm_dom_sf"/>
</dbReference>
<dbReference type="AlphaFoldDB" id="A0A1M6M225"/>
<sequence length="565" mass="66583">MILFYDAEVFPHDWLLVIIDPTNHQKHVIINDAKKLASFYEKHKEHIWIGYNSRHYDQYILKGILLGFDPHSISKYIITDKKQGWQYSSLFQKIKLYQYDVMTTHNSLKELEGFMGNDIRETTVSFNIDRKLTENELQEVVSYCTYDVEQTMEIFLHRKEEFNSHVALLKAFNLPLKYISKTKAQLAAVILKADKVNRSDEFDLILPNTLKIEKYKNVVEWYKDHSNHSYEKSLETIISGVPHVFAWGGLHGARDKYQDEGILVNVDVSSFYPSLMLEYDFLSRNVEDPNLYKKIYEQRLRLKAEKNPMQLPYKIVLNSTYGAMKYKYNNLYDPRQANNVCVGGQLLLLDLIEKLEPHWTLIQSNTDGLIGKIKRKRDLNKIKSICKEWEERTRMKLDFELFHKIYQKDVNNYIIIKDDGSYKSKGAYVKKLNSIDNDLPIVNMALKEYFINGVPVEETIRNSKNLMMFQKVVKISYKYSHALYGNKKLSEKCLRVFASKKEDDNGVYKVKENGRVEKIANTPERCFIVNDCVIGKRIPKRLDREWYIQVARKRLFDFIGKVEKQ</sequence>
<proteinExistence type="predicted"/>
<dbReference type="InterPro" id="IPR012337">
    <property type="entry name" value="RNaseH-like_sf"/>
</dbReference>
<dbReference type="EMBL" id="FRAG01000008">
    <property type="protein sequence ID" value="SHJ77505.1"/>
    <property type="molecule type" value="Genomic_DNA"/>
</dbReference>
<dbReference type="OrthoDB" id="394423at2"/>
<evidence type="ECO:0000313" key="1">
    <source>
        <dbReference type="EMBL" id="SHJ77505.1"/>
    </source>
</evidence>
<dbReference type="InterPro" id="IPR043502">
    <property type="entry name" value="DNA/RNA_pol_sf"/>
</dbReference>
<dbReference type="SUPFAM" id="SSF53098">
    <property type="entry name" value="Ribonuclease H-like"/>
    <property type="match status" value="1"/>
</dbReference>
<dbReference type="RefSeq" id="WP_084111721.1">
    <property type="nucleotide sequence ID" value="NZ_FRAG01000008.1"/>
</dbReference>
<protein>
    <submittedName>
        <fullName evidence="1">Uncharacterized protein</fullName>
    </submittedName>
</protein>
<dbReference type="SUPFAM" id="SSF56672">
    <property type="entry name" value="DNA/RNA polymerases"/>
    <property type="match status" value="1"/>
</dbReference>